<dbReference type="Pfam" id="PF05257">
    <property type="entry name" value="CHAP"/>
    <property type="match status" value="1"/>
</dbReference>
<organism evidence="2 3">
    <name type="scientific">Floricoccus penangensis</name>
    <dbReference type="NCBI Taxonomy" id="1859475"/>
    <lineage>
        <taxon>Bacteria</taxon>
        <taxon>Bacillati</taxon>
        <taxon>Bacillota</taxon>
        <taxon>Bacilli</taxon>
        <taxon>Lactobacillales</taxon>
        <taxon>Streptococcaceae</taxon>
        <taxon>Floricoccus</taxon>
    </lineage>
</organism>
<evidence type="ECO:0000259" key="1">
    <source>
        <dbReference type="PROSITE" id="PS50911"/>
    </source>
</evidence>
<keyword evidence="3" id="KW-1185">Reference proteome</keyword>
<dbReference type="PROSITE" id="PS50911">
    <property type="entry name" value="CHAP"/>
    <property type="match status" value="1"/>
</dbReference>
<dbReference type="OrthoDB" id="2165138at2"/>
<dbReference type="InterPro" id="IPR038765">
    <property type="entry name" value="Papain-like_cys_pep_sf"/>
</dbReference>
<evidence type="ECO:0000313" key="3">
    <source>
        <dbReference type="Proteomes" id="UP000177273"/>
    </source>
</evidence>
<evidence type="ECO:0000313" key="2">
    <source>
        <dbReference type="EMBL" id="OFI48022.1"/>
    </source>
</evidence>
<protein>
    <recommendedName>
        <fullName evidence="1">Peptidase C51 domain-containing protein</fullName>
    </recommendedName>
</protein>
<dbReference type="RefSeq" id="WP_070786933.1">
    <property type="nucleotide sequence ID" value="NZ_MKIQ01000001.1"/>
</dbReference>
<dbReference type="Gene3D" id="3.90.1720.10">
    <property type="entry name" value="endopeptidase domain like (from Nostoc punctiforme)"/>
    <property type="match status" value="1"/>
</dbReference>
<comment type="caution">
    <text evidence="2">The sequence shown here is derived from an EMBL/GenBank/DDBJ whole genome shotgun (WGS) entry which is preliminary data.</text>
</comment>
<dbReference type="SUPFAM" id="SSF54001">
    <property type="entry name" value="Cysteine proteinases"/>
    <property type="match status" value="1"/>
</dbReference>
<reference evidence="3" key="1">
    <citation type="submission" date="2016-09" db="EMBL/GenBank/DDBJ databases">
        <title>Draft genome sequence of a novel species of the family Streptococcaceae isolated from flowers.</title>
        <authorList>
            <person name="Chuah L.-O."/>
            <person name="Yap K.-P."/>
            <person name="Thong K.L."/>
            <person name="Liong M.T."/>
            <person name="Ahmad R."/>
            <person name="Rusul G."/>
        </authorList>
    </citation>
    <scope>NUCLEOTIDE SEQUENCE [LARGE SCALE GENOMIC DNA]</scope>
    <source>
        <strain evidence="3">HibF3</strain>
    </source>
</reference>
<accession>A0A9Q5JJ53</accession>
<dbReference type="Proteomes" id="UP000177273">
    <property type="component" value="Unassembled WGS sequence"/>
</dbReference>
<dbReference type="EMBL" id="MKIQ01000001">
    <property type="protein sequence ID" value="OFI48022.1"/>
    <property type="molecule type" value="Genomic_DNA"/>
</dbReference>
<gene>
    <name evidence="2" type="ORF">BG262_00540</name>
</gene>
<sequence>MATKNDAIAYAKGLADKGIGINFDGAWGMQCVDLPYAISQTFFGKRLSGNAIDLLNSAKSVGYKVEYYTPGMKPKAGAIFVQNSWFPNEYGILVNYGHTGLVILDSDGKTMKTIEQNVDGNPDALVNGGPARYRNHVINSDILGWFYPPYSDLDKPLKDNNKNIEEEDDMFIVTANNRGIALMQGGLFLGFLDAEDPKSFMQAGIPVYKVATKTFDSWQSETINTRAV</sequence>
<feature type="domain" description="Peptidase C51" evidence="1">
    <location>
        <begin position="6"/>
        <end position="147"/>
    </location>
</feature>
<proteinExistence type="predicted"/>
<name>A0A9Q5JJ53_9LACT</name>
<dbReference type="InterPro" id="IPR007921">
    <property type="entry name" value="CHAP_dom"/>
</dbReference>
<dbReference type="AlphaFoldDB" id="A0A9Q5JJ53"/>